<comment type="caution">
    <text evidence="2">The sequence shown here is derived from an EMBL/GenBank/DDBJ whole genome shotgun (WGS) entry which is preliminary data.</text>
</comment>
<dbReference type="InterPro" id="IPR015424">
    <property type="entry name" value="PyrdxlP-dep_Trfase"/>
</dbReference>
<dbReference type="OrthoDB" id="420046at2759"/>
<protein>
    <recommendedName>
        <fullName evidence="1">Aminotransferase class V domain-containing protein</fullName>
    </recommendedName>
</protein>
<dbReference type="EMBL" id="CAJVRM010000726">
    <property type="protein sequence ID" value="CAG8983476.1"/>
    <property type="molecule type" value="Genomic_DNA"/>
</dbReference>
<name>A0A9N9QDF5_9HELO</name>
<proteinExistence type="predicted"/>
<dbReference type="Gene3D" id="3.90.1150.10">
    <property type="entry name" value="Aspartate Aminotransferase, domain 1"/>
    <property type="match status" value="1"/>
</dbReference>
<dbReference type="Pfam" id="PF00266">
    <property type="entry name" value="Aminotran_5"/>
    <property type="match status" value="1"/>
</dbReference>
<dbReference type="Gene3D" id="3.40.640.10">
    <property type="entry name" value="Type I PLP-dependent aspartate aminotransferase-like (Major domain)"/>
    <property type="match status" value="1"/>
</dbReference>
<organism evidence="2 3">
    <name type="scientific">Hymenoscyphus albidus</name>
    <dbReference type="NCBI Taxonomy" id="595503"/>
    <lineage>
        <taxon>Eukaryota</taxon>
        <taxon>Fungi</taxon>
        <taxon>Dikarya</taxon>
        <taxon>Ascomycota</taxon>
        <taxon>Pezizomycotina</taxon>
        <taxon>Leotiomycetes</taxon>
        <taxon>Helotiales</taxon>
        <taxon>Helotiaceae</taxon>
        <taxon>Hymenoscyphus</taxon>
    </lineage>
</organism>
<reference evidence="2" key="1">
    <citation type="submission" date="2021-07" db="EMBL/GenBank/DDBJ databases">
        <authorList>
            <person name="Durling M."/>
        </authorList>
    </citation>
    <scope>NUCLEOTIDE SEQUENCE</scope>
</reference>
<evidence type="ECO:0000259" key="1">
    <source>
        <dbReference type="Pfam" id="PF00266"/>
    </source>
</evidence>
<evidence type="ECO:0000313" key="2">
    <source>
        <dbReference type="EMBL" id="CAG8983476.1"/>
    </source>
</evidence>
<gene>
    <name evidence="2" type="ORF">HYALB_00000645</name>
</gene>
<dbReference type="AlphaFoldDB" id="A0A9N9QDF5"/>
<dbReference type="InterPro" id="IPR015422">
    <property type="entry name" value="PyrdxlP-dep_Trfase_small"/>
</dbReference>
<evidence type="ECO:0000313" key="3">
    <source>
        <dbReference type="Proteomes" id="UP000701801"/>
    </source>
</evidence>
<keyword evidence="3" id="KW-1185">Reference proteome</keyword>
<dbReference type="PANTHER" id="PTHR43586:SF21">
    <property type="entry name" value="PYRIDOXAL PHOSPHATE (PLP)-DEPENDENT ASPARTATE AMINOTRANSFERASE SUPERFAMILY"/>
    <property type="match status" value="1"/>
</dbReference>
<sequence length="424" mass="47750">MNLTGVSDGLNNPHCDVIDVDKVRSYFPALAGETTPLNNAAGTLVLKDAIESASDLMYSMPIDHGDGDPRSLAAISSYEKNWNQCAQFINASPDEITFGQSTTTLFRLLGHSLRPLLNNDCEMVCSTLCHEASASAWVHLAKDLGITIKWWSPDLNHGDSPSLSLETLEPLLSPKTRIVTCNHVSNVVGTIHDVRRVAARVHTIHGCMLIVDGVALAPHRPVDVKSLDVDFYCFSWYKIFGPHMAQLYASRRAQNRYMTSINHFFFDPFPLDRKLRLGATTYELEEMCSPIVRYLQGAVGWDVIVEQETLLTTILLDYLLSRPDVYRVFGEHTSDPSRRVSIVIFEVLGQKSSEIVMQVHVRNRFRITWGDCWAPRPTWDVLKPKSDGIIRVSFVHYNTVSDVKRLCEELEDIVSCSRDLKLEL</sequence>
<dbReference type="Proteomes" id="UP000701801">
    <property type="component" value="Unassembled WGS sequence"/>
</dbReference>
<dbReference type="SUPFAM" id="SSF53383">
    <property type="entry name" value="PLP-dependent transferases"/>
    <property type="match status" value="1"/>
</dbReference>
<dbReference type="InterPro" id="IPR015421">
    <property type="entry name" value="PyrdxlP-dep_Trfase_major"/>
</dbReference>
<accession>A0A9N9QDF5</accession>
<feature type="domain" description="Aminotransferase class V" evidence="1">
    <location>
        <begin position="38"/>
        <end position="406"/>
    </location>
</feature>
<dbReference type="PANTHER" id="PTHR43586">
    <property type="entry name" value="CYSTEINE DESULFURASE"/>
    <property type="match status" value="1"/>
</dbReference>
<dbReference type="InterPro" id="IPR000192">
    <property type="entry name" value="Aminotrans_V_dom"/>
</dbReference>